<name>A0A4R0NJQ0_9SPHI</name>
<evidence type="ECO:0000259" key="1">
    <source>
        <dbReference type="Pfam" id="PF01548"/>
    </source>
</evidence>
<protein>
    <recommendedName>
        <fullName evidence="1">Transposase IS110-like N-terminal domain-containing protein</fullName>
    </recommendedName>
</protein>
<dbReference type="GO" id="GO:0003677">
    <property type="term" value="F:DNA binding"/>
    <property type="evidence" value="ECO:0007669"/>
    <property type="project" value="InterPro"/>
</dbReference>
<evidence type="ECO:0000313" key="3">
    <source>
        <dbReference type="Proteomes" id="UP000291117"/>
    </source>
</evidence>
<dbReference type="InterPro" id="IPR002525">
    <property type="entry name" value="Transp_IS110-like_N"/>
</dbReference>
<evidence type="ECO:0000313" key="2">
    <source>
        <dbReference type="EMBL" id="TCC99134.1"/>
    </source>
</evidence>
<keyword evidence="3" id="KW-1185">Reference proteome</keyword>
<dbReference type="RefSeq" id="WP_131606044.1">
    <property type="nucleotide sequence ID" value="NZ_SJSM01000001.1"/>
</dbReference>
<organism evidence="2 3">
    <name type="scientific">Pedobacter hiemivivus</name>
    <dbReference type="NCBI Taxonomy" id="2530454"/>
    <lineage>
        <taxon>Bacteria</taxon>
        <taxon>Pseudomonadati</taxon>
        <taxon>Bacteroidota</taxon>
        <taxon>Sphingobacteriia</taxon>
        <taxon>Sphingobacteriales</taxon>
        <taxon>Sphingobacteriaceae</taxon>
        <taxon>Pedobacter</taxon>
    </lineage>
</organism>
<reference evidence="2 3" key="1">
    <citation type="submission" date="2019-02" db="EMBL/GenBank/DDBJ databases">
        <title>Pedobacter sp. RP-3-8 sp. nov., isolated from Arctic soil.</title>
        <authorList>
            <person name="Dahal R.H."/>
        </authorList>
    </citation>
    <scope>NUCLEOTIDE SEQUENCE [LARGE SCALE GENOMIC DNA]</scope>
    <source>
        <strain evidence="2 3">RP-3-8</strain>
    </source>
</reference>
<comment type="caution">
    <text evidence="2">The sequence shown here is derived from an EMBL/GenBank/DDBJ whole genome shotgun (WGS) entry which is preliminary data.</text>
</comment>
<gene>
    <name evidence="2" type="ORF">EZ444_00160</name>
</gene>
<dbReference type="AlphaFoldDB" id="A0A4R0NJQ0"/>
<dbReference type="GO" id="GO:0004803">
    <property type="term" value="F:transposase activity"/>
    <property type="evidence" value="ECO:0007669"/>
    <property type="project" value="InterPro"/>
</dbReference>
<dbReference type="EMBL" id="SJSM01000001">
    <property type="protein sequence ID" value="TCC99134.1"/>
    <property type="molecule type" value="Genomic_DNA"/>
</dbReference>
<dbReference type="OrthoDB" id="964423at2"/>
<feature type="domain" description="Transposase IS110-like N-terminal" evidence="1">
    <location>
        <begin position="1"/>
        <end position="78"/>
    </location>
</feature>
<accession>A0A4R0NJQ0</accession>
<dbReference type="GO" id="GO:0006313">
    <property type="term" value="P:DNA transposition"/>
    <property type="evidence" value="ECO:0007669"/>
    <property type="project" value="InterPro"/>
</dbReference>
<dbReference type="Pfam" id="PF01548">
    <property type="entry name" value="DEDD_Tnp_IS110"/>
    <property type="match status" value="1"/>
</dbReference>
<sequence length="78" mass="8931">MEATDVYHEEATYFLADLGYKLSVIQPTKGKQYAKSLDEKNKTDKIDAAMLARMGLERELSLWNRPSGGLRILKRLSR</sequence>
<proteinExistence type="predicted"/>
<dbReference type="Proteomes" id="UP000291117">
    <property type="component" value="Unassembled WGS sequence"/>
</dbReference>